<evidence type="ECO:0000256" key="3">
    <source>
        <dbReference type="SAM" id="MobiDB-lite"/>
    </source>
</evidence>
<feature type="domain" description="DUF676" evidence="4">
    <location>
        <begin position="172"/>
        <end position="365"/>
    </location>
</feature>
<dbReference type="Proteomes" id="UP000769528">
    <property type="component" value="Unassembled WGS sequence"/>
</dbReference>
<protein>
    <recommendedName>
        <fullName evidence="4">DUF676 domain-containing protein</fullName>
    </recommendedName>
</protein>
<dbReference type="InterPro" id="IPR029058">
    <property type="entry name" value="AB_hydrolase_fold"/>
</dbReference>
<dbReference type="PANTHER" id="PTHR12482:SF62">
    <property type="entry name" value="LIPASE ROG1-RELATED"/>
    <property type="match status" value="1"/>
</dbReference>
<dbReference type="PIRSF" id="PIRSF005412">
    <property type="entry name" value="UCP005412_abhydr"/>
    <property type="match status" value="1"/>
</dbReference>
<dbReference type="GO" id="GO:0047372">
    <property type="term" value="F:monoacylglycerol lipase activity"/>
    <property type="evidence" value="ECO:0007669"/>
    <property type="project" value="TreeGrafter"/>
</dbReference>
<proteinExistence type="inferred from homology"/>
<dbReference type="EMBL" id="JAEUBF010000796">
    <property type="protein sequence ID" value="KAH3674793.1"/>
    <property type="molecule type" value="Genomic_DNA"/>
</dbReference>
<evidence type="ECO:0000259" key="4">
    <source>
        <dbReference type="Pfam" id="PF05057"/>
    </source>
</evidence>
<evidence type="ECO:0000313" key="5">
    <source>
        <dbReference type="EMBL" id="KAH3674793.1"/>
    </source>
</evidence>
<name>A0A9P8TCV4_9ASCO</name>
<accession>A0A9P8TCV4</accession>
<dbReference type="PANTHER" id="PTHR12482">
    <property type="entry name" value="LIPASE ROG1-RELATED-RELATED"/>
    <property type="match status" value="1"/>
</dbReference>
<dbReference type="GO" id="GO:0016042">
    <property type="term" value="P:lipid catabolic process"/>
    <property type="evidence" value="ECO:0007669"/>
    <property type="project" value="UniProtKB-KW"/>
</dbReference>
<dbReference type="SUPFAM" id="SSF53474">
    <property type="entry name" value="alpha/beta-Hydrolases"/>
    <property type="match status" value="1"/>
</dbReference>
<evidence type="ECO:0000256" key="2">
    <source>
        <dbReference type="ARBA" id="ARBA00022963"/>
    </source>
</evidence>
<keyword evidence="6" id="KW-1185">Reference proteome</keyword>
<dbReference type="Gene3D" id="3.40.50.1820">
    <property type="entry name" value="alpha/beta hydrolase"/>
    <property type="match status" value="1"/>
</dbReference>
<reference evidence="5" key="2">
    <citation type="submission" date="2021-01" db="EMBL/GenBank/DDBJ databases">
        <authorList>
            <person name="Schikora-Tamarit M.A."/>
        </authorList>
    </citation>
    <scope>NUCLEOTIDE SEQUENCE</scope>
    <source>
        <strain evidence="5">CBS6341</strain>
    </source>
</reference>
<dbReference type="AlphaFoldDB" id="A0A9P8TCV4"/>
<feature type="compositionally biased region" description="Polar residues" evidence="3">
    <location>
        <begin position="449"/>
        <end position="460"/>
    </location>
</feature>
<dbReference type="InterPro" id="IPR016445">
    <property type="entry name" value="Rog1_fam"/>
</dbReference>
<keyword evidence="2" id="KW-0443">Lipid metabolism</keyword>
<organism evidence="5 6">
    <name type="scientific">Wickerhamomyces mucosus</name>
    <dbReference type="NCBI Taxonomy" id="1378264"/>
    <lineage>
        <taxon>Eukaryota</taxon>
        <taxon>Fungi</taxon>
        <taxon>Dikarya</taxon>
        <taxon>Ascomycota</taxon>
        <taxon>Saccharomycotina</taxon>
        <taxon>Saccharomycetes</taxon>
        <taxon>Phaffomycetales</taxon>
        <taxon>Wickerhamomycetaceae</taxon>
        <taxon>Wickerhamomyces</taxon>
    </lineage>
</organism>
<reference evidence="5" key="1">
    <citation type="journal article" date="2021" name="Open Biol.">
        <title>Shared evolutionary footprints suggest mitochondrial oxidative damage underlies multiple complex I losses in fungi.</title>
        <authorList>
            <person name="Schikora-Tamarit M.A."/>
            <person name="Marcet-Houben M."/>
            <person name="Nosek J."/>
            <person name="Gabaldon T."/>
        </authorList>
    </citation>
    <scope>NUCLEOTIDE SEQUENCE</scope>
    <source>
        <strain evidence="5">CBS6341</strain>
    </source>
</reference>
<dbReference type="Pfam" id="PF05057">
    <property type="entry name" value="DUF676"/>
    <property type="match status" value="1"/>
</dbReference>
<evidence type="ECO:0000256" key="1">
    <source>
        <dbReference type="ARBA" id="ARBA00007920"/>
    </source>
</evidence>
<comment type="similarity">
    <text evidence="1">Belongs to the putative lipase ROG1 family.</text>
</comment>
<keyword evidence="2" id="KW-0442">Lipid degradation</keyword>
<sequence length="713" mass="81335">MDSKIIHKSRGSLKIGELTRYRITYESDGSEIPSHSSLWLNVKNSENIALRAGFLRGPYILYVDVRTDDFHHDEATFITADQPKFESNLSPGQQFTAELSLHTIKKRYIWVVDLVSQIIFSPSTNIQFEFMIGRSQRSLSTKCDELGTFDPNLVVNIQDTLDLWNLPLQAPQKKYHLVVLTHGLHSNTYADMFYIKEQIDIMAKKTNQCIIVKGFNGNVCKTEKGVKYLGSKLAEYIITDLYNEGITEISFIGHSLGGLVQTFAIAYIQVNFPWFFQHVIPKNFITLASPLLGIFTDNPVYVKAALMMGAVGRTGQDLGLQPSTNEKEPLLKLLPTGPTHAILKRFQNRTLYANAINDGIVPLYTSALLYLDWKGLKTVAETQHHKRRSTVSSTDSTGKIPSENEDVDLIAKATKSIMDPVNKAMSLWAPNVQFGNYQETKEKQDDLGKNTSQTNYNQGNCVVDDDFERSSSNNFPKASLIESATSILIPPLPTIKYLTDPSSREDVIIHDRIYTENDIPEKKEKKKTFMQNMDPLLKFEELEEDIARLWHRGMDWRKVLVRLEPDAHNNIIVRRRFANAYGWKVVDHLLENHFQIQNKGKQTNNNGRSVTPTDLKNTKEINEIMNRENNQEENKEIDLGERRSSHWVNEIVDNSLFGVGPTGMITNINEIFDNFKNWNLNNANGENVSYNNNNNNKDEEQNLQDTIIEGNFY</sequence>
<comment type="caution">
    <text evidence="5">The sequence shown here is derived from an EMBL/GenBank/DDBJ whole genome shotgun (WGS) entry which is preliminary data.</text>
</comment>
<evidence type="ECO:0000313" key="6">
    <source>
        <dbReference type="Proteomes" id="UP000769528"/>
    </source>
</evidence>
<feature type="region of interest" description="Disordered" evidence="3">
    <location>
        <begin position="440"/>
        <end position="467"/>
    </location>
</feature>
<gene>
    <name evidence="5" type="ORF">WICMUC_002996</name>
</gene>
<dbReference type="InterPro" id="IPR007751">
    <property type="entry name" value="DUF676_lipase-like"/>
</dbReference>
<dbReference type="InterPro" id="IPR044294">
    <property type="entry name" value="Lipase-like"/>
</dbReference>
<dbReference type="OrthoDB" id="5368485at2759"/>